<dbReference type="Proteomes" id="UP001338125">
    <property type="component" value="Unassembled WGS sequence"/>
</dbReference>
<dbReference type="InterPro" id="IPR052337">
    <property type="entry name" value="SAT4-like"/>
</dbReference>
<sequence length="351" mass="38987">MASPAPAATLPNGMSHRYAVFVITNAVFTFLSLLAVILRFQQRRLIKAFSWDDWLILGSLICSIGTMVDVIISTAITRAGYHITTYTIPQLETFLKVFLANVVIYNFCTMFARSSVLFFYRRIFSINRVVLRIIQTLSVLNFLACLSAVLGLIFSTSPVRAQWDLSIPSKSLNHKAFWISLGLVTFVIDVSILAIPQAQVWKLQLSWQRRLALSLVFLLGGFVCFTTIVRIVYLARVDMKDVTYSIVQASIWTTIETNMSIICACLPVIYSLFKVINRKDANCQDKVVKSPPQAIAEPCSEKSDYEILDSASSAPSADVGYHVAIQSTDATHSAVLASSGPICIERTYAVI</sequence>
<feature type="domain" description="Rhodopsin" evidence="7">
    <location>
        <begin position="38"/>
        <end position="274"/>
    </location>
</feature>
<evidence type="ECO:0000256" key="4">
    <source>
        <dbReference type="ARBA" id="ARBA00023136"/>
    </source>
</evidence>
<evidence type="ECO:0000256" key="6">
    <source>
        <dbReference type="SAM" id="Phobius"/>
    </source>
</evidence>
<keyword evidence="4 6" id="KW-0472">Membrane</keyword>
<comment type="caution">
    <text evidence="8">The sequence shown here is derived from an EMBL/GenBank/DDBJ whole genome shotgun (WGS) entry which is preliminary data.</text>
</comment>
<comment type="similarity">
    <text evidence="5">Belongs to the SAT4 family.</text>
</comment>
<dbReference type="Pfam" id="PF20684">
    <property type="entry name" value="Fung_rhodopsin"/>
    <property type="match status" value="1"/>
</dbReference>
<accession>A0ABR0SVT2</accession>
<feature type="transmembrane region" description="Helical" evidence="6">
    <location>
        <begin position="176"/>
        <end position="195"/>
    </location>
</feature>
<feature type="transmembrane region" description="Helical" evidence="6">
    <location>
        <begin position="132"/>
        <end position="156"/>
    </location>
</feature>
<evidence type="ECO:0000259" key="7">
    <source>
        <dbReference type="Pfam" id="PF20684"/>
    </source>
</evidence>
<feature type="transmembrane region" description="Helical" evidence="6">
    <location>
        <begin position="97"/>
        <end position="120"/>
    </location>
</feature>
<evidence type="ECO:0000256" key="1">
    <source>
        <dbReference type="ARBA" id="ARBA00004141"/>
    </source>
</evidence>
<keyword evidence="3 6" id="KW-1133">Transmembrane helix</keyword>
<dbReference type="PANTHER" id="PTHR33048">
    <property type="entry name" value="PTH11-LIKE INTEGRAL MEMBRANE PROTEIN (AFU_ORTHOLOGUE AFUA_5G11245)"/>
    <property type="match status" value="1"/>
</dbReference>
<dbReference type="EMBL" id="JAVFKD010000003">
    <property type="protein sequence ID" value="KAK5996310.1"/>
    <property type="molecule type" value="Genomic_DNA"/>
</dbReference>
<feature type="transmembrane region" description="Helical" evidence="6">
    <location>
        <begin position="215"/>
        <end position="235"/>
    </location>
</feature>
<evidence type="ECO:0000256" key="5">
    <source>
        <dbReference type="ARBA" id="ARBA00038359"/>
    </source>
</evidence>
<name>A0ABR0SVT2_9HYPO</name>
<organism evidence="8 9">
    <name type="scientific">Cladobotryum mycophilum</name>
    <dbReference type="NCBI Taxonomy" id="491253"/>
    <lineage>
        <taxon>Eukaryota</taxon>
        <taxon>Fungi</taxon>
        <taxon>Dikarya</taxon>
        <taxon>Ascomycota</taxon>
        <taxon>Pezizomycotina</taxon>
        <taxon>Sordariomycetes</taxon>
        <taxon>Hypocreomycetidae</taxon>
        <taxon>Hypocreales</taxon>
        <taxon>Hypocreaceae</taxon>
        <taxon>Cladobotryum</taxon>
    </lineage>
</organism>
<gene>
    <name evidence="8" type="ORF">PT974_03065</name>
</gene>
<keyword evidence="9" id="KW-1185">Reference proteome</keyword>
<comment type="subcellular location">
    <subcellularLocation>
        <location evidence="1">Membrane</location>
        <topology evidence="1">Multi-pass membrane protein</topology>
    </subcellularLocation>
</comment>
<evidence type="ECO:0000256" key="2">
    <source>
        <dbReference type="ARBA" id="ARBA00022692"/>
    </source>
</evidence>
<keyword evidence="2 6" id="KW-0812">Transmembrane</keyword>
<reference evidence="8 9" key="1">
    <citation type="submission" date="2024-01" db="EMBL/GenBank/DDBJ databases">
        <title>Complete genome of Cladobotryum mycophilum ATHUM6906.</title>
        <authorList>
            <person name="Christinaki A.C."/>
            <person name="Myridakis A.I."/>
            <person name="Kouvelis V.N."/>
        </authorList>
    </citation>
    <scope>NUCLEOTIDE SEQUENCE [LARGE SCALE GENOMIC DNA]</scope>
    <source>
        <strain evidence="8 9">ATHUM6906</strain>
    </source>
</reference>
<feature type="transmembrane region" description="Helical" evidence="6">
    <location>
        <begin position="18"/>
        <end position="38"/>
    </location>
</feature>
<proteinExistence type="inferred from homology"/>
<feature type="transmembrane region" description="Helical" evidence="6">
    <location>
        <begin position="54"/>
        <end position="77"/>
    </location>
</feature>
<evidence type="ECO:0000256" key="3">
    <source>
        <dbReference type="ARBA" id="ARBA00022989"/>
    </source>
</evidence>
<evidence type="ECO:0000313" key="9">
    <source>
        <dbReference type="Proteomes" id="UP001338125"/>
    </source>
</evidence>
<evidence type="ECO:0000313" key="8">
    <source>
        <dbReference type="EMBL" id="KAK5996310.1"/>
    </source>
</evidence>
<feature type="transmembrane region" description="Helical" evidence="6">
    <location>
        <begin position="255"/>
        <end position="273"/>
    </location>
</feature>
<dbReference type="PANTHER" id="PTHR33048:SF47">
    <property type="entry name" value="INTEGRAL MEMBRANE PROTEIN-RELATED"/>
    <property type="match status" value="1"/>
</dbReference>
<protein>
    <submittedName>
        <fullName evidence="8">Wortmanamides biosynthesis cluster C-like protein</fullName>
    </submittedName>
</protein>
<dbReference type="InterPro" id="IPR049326">
    <property type="entry name" value="Rhodopsin_dom_fungi"/>
</dbReference>